<dbReference type="AlphaFoldDB" id="A0AAW1MPJ6"/>
<gene>
    <name evidence="2" type="ORF">QE152_g5365</name>
</gene>
<feature type="compositionally biased region" description="Basic and acidic residues" evidence="1">
    <location>
        <begin position="1"/>
        <end position="16"/>
    </location>
</feature>
<feature type="region of interest" description="Disordered" evidence="1">
    <location>
        <begin position="1"/>
        <end position="33"/>
    </location>
</feature>
<name>A0AAW1MPJ6_POPJA</name>
<comment type="caution">
    <text evidence="2">The sequence shown here is derived from an EMBL/GenBank/DDBJ whole genome shotgun (WGS) entry which is preliminary data.</text>
</comment>
<sequence length="186" mass="21180">MPPITRNKDGNREGPKKAISQRSSNTTTQRRTMNNNYITLISDHIGMNGGETDIVDDLRNKIGTEFELSEMKDEKLRFEDKLQSLTGKLNGKQIIITNLQTTIGKLSKSLNNNQNLANAEVQTEVLQRHEKLIQCSPVVQERHMQRTEEVQPYNACKDIQNQNTTPNQLSSLAKILFGRQSISWSR</sequence>
<reference evidence="2 3" key="1">
    <citation type="journal article" date="2024" name="BMC Genomics">
        <title>De novo assembly and annotation of Popillia japonica's genome with initial clues to its potential as an invasive pest.</title>
        <authorList>
            <person name="Cucini C."/>
            <person name="Boschi S."/>
            <person name="Funari R."/>
            <person name="Cardaioli E."/>
            <person name="Iannotti N."/>
            <person name="Marturano G."/>
            <person name="Paoli F."/>
            <person name="Bruttini M."/>
            <person name="Carapelli A."/>
            <person name="Frati F."/>
            <person name="Nardi F."/>
        </authorList>
    </citation>
    <scope>NUCLEOTIDE SEQUENCE [LARGE SCALE GENOMIC DNA]</scope>
    <source>
        <strain evidence="2">DMR45628</strain>
    </source>
</reference>
<organism evidence="2 3">
    <name type="scientific">Popillia japonica</name>
    <name type="common">Japanese beetle</name>
    <dbReference type="NCBI Taxonomy" id="7064"/>
    <lineage>
        <taxon>Eukaryota</taxon>
        <taxon>Metazoa</taxon>
        <taxon>Ecdysozoa</taxon>
        <taxon>Arthropoda</taxon>
        <taxon>Hexapoda</taxon>
        <taxon>Insecta</taxon>
        <taxon>Pterygota</taxon>
        <taxon>Neoptera</taxon>
        <taxon>Endopterygota</taxon>
        <taxon>Coleoptera</taxon>
        <taxon>Polyphaga</taxon>
        <taxon>Scarabaeiformia</taxon>
        <taxon>Scarabaeidae</taxon>
        <taxon>Rutelinae</taxon>
        <taxon>Popillia</taxon>
    </lineage>
</organism>
<evidence type="ECO:0000313" key="2">
    <source>
        <dbReference type="EMBL" id="KAK9747421.1"/>
    </source>
</evidence>
<evidence type="ECO:0000313" key="3">
    <source>
        <dbReference type="Proteomes" id="UP001458880"/>
    </source>
</evidence>
<proteinExistence type="predicted"/>
<dbReference type="Proteomes" id="UP001458880">
    <property type="component" value="Unassembled WGS sequence"/>
</dbReference>
<dbReference type="EMBL" id="JASPKY010000031">
    <property type="protein sequence ID" value="KAK9747421.1"/>
    <property type="molecule type" value="Genomic_DNA"/>
</dbReference>
<keyword evidence="3" id="KW-1185">Reference proteome</keyword>
<accession>A0AAW1MPJ6</accession>
<evidence type="ECO:0000256" key="1">
    <source>
        <dbReference type="SAM" id="MobiDB-lite"/>
    </source>
</evidence>
<feature type="compositionally biased region" description="Low complexity" evidence="1">
    <location>
        <begin position="20"/>
        <end position="33"/>
    </location>
</feature>
<protein>
    <submittedName>
        <fullName evidence="2">Uncharacterized protein</fullName>
    </submittedName>
</protein>